<dbReference type="EMBL" id="BLXT01003746">
    <property type="protein sequence ID" value="GFO05102.1"/>
    <property type="molecule type" value="Genomic_DNA"/>
</dbReference>
<dbReference type="Pfam" id="PF00078">
    <property type="entry name" value="RVT_1"/>
    <property type="match status" value="1"/>
</dbReference>
<dbReference type="SUPFAM" id="SSF56672">
    <property type="entry name" value="DNA/RNA polymerases"/>
    <property type="match status" value="1"/>
</dbReference>
<dbReference type="PANTHER" id="PTHR47027:SF20">
    <property type="entry name" value="REVERSE TRANSCRIPTASE-LIKE PROTEIN WITH RNA-DIRECTED DNA POLYMERASE DOMAIN"/>
    <property type="match status" value="1"/>
</dbReference>
<evidence type="ECO:0000313" key="3">
    <source>
        <dbReference type="Proteomes" id="UP000735302"/>
    </source>
</evidence>
<evidence type="ECO:0000313" key="2">
    <source>
        <dbReference type="EMBL" id="GFO05102.1"/>
    </source>
</evidence>
<dbReference type="InterPro" id="IPR043502">
    <property type="entry name" value="DNA/RNA_pol_sf"/>
</dbReference>
<keyword evidence="2" id="KW-0540">Nuclease</keyword>
<accession>A0AAV4ADM4</accession>
<proteinExistence type="predicted"/>
<comment type="caution">
    <text evidence="2">The sequence shown here is derived from an EMBL/GenBank/DDBJ whole genome shotgun (WGS) entry which is preliminary data.</text>
</comment>
<name>A0AAV4ADM4_9GAST</name>
<dbReference type="AlphaFoldDB" id="A0AAV4ADM4"/>
<protein>
    <submittedName>
        <fullName evidence="2">Endonuclease-reverse transcriptase</fullName>
    </submittedName>
</protein>
<gene>
    <name evidence="2" type="ORF">PoB_003160700</name>
</gene>
<keyword evidence="2" id="KW-0378">Hydrolase</keyword>
<keyword evidence="3" id="KW-1185">Reference proteome</keyword>
<dbReference type="Proteomes" id="UP000735302">
    <property type="component" value="Unassembled WGS sequence"/>
</dbReference>
<evidence type="ECO:0000259" key="1">
    <source>
        <dbReference type="Pfam" id="PF00078"/>
    </source>
</evidence>
<organism evidence="2 3">
    <name type="scientific">Plakobranchus ocellatus</name>
    <dbReference type="NCBI Taxonomy" id="259542"/>
    <lineage>
        <taxon>Eukaryota</taxon>
        <taxon>Metazoa</taxon>
        <taxon>Spiralia</taxon>
        <taxon>Lophotrochozoa</taxon>
        <taxon>Mollusca</taxon>
        <taxon>Gastropoda</taxon>
        <taxon>Heterobranchia</taxon>
        <taxon>Euthyneura</taxon>
        <taxon>Panpulmonata</taxon>
        <taxon>Sacoglossa</taxon>
        <taxon>Placobranchoidea</taxon>
        <taxon>Plakobranchidae</taxon>
        <taxon>Plakobranchus</taxon>
    </lineage>
</organism>
<reference evidence="2 3" key="1">
    <citation type="journal article" date="2021" name="Elife">
        <title>Chloroplast acquisition without the gene transfer in kleptoplastic sea slugs, Plakobranchus ocellatus.</title>
        <authorList>
            <person name="Maeda T."/>
            <person name="Takahashi S."/>
            <person name="Yoshida T."/>
            <person name="Shimamura S."/>
            <person name="Takaki Y."/>
            <person name="Nagai Y."/>
            <person name="Toyoda A."/>
            <person name="Suzuki Y."/>
            <person name="Arimoto A."/>
            <person name="Ishii H."/>
            <person name="Satoh N."/>
            <person name="Nishiyama T."/>
            <person name="Hasebe M."/>
            <person name="Maruyama T."/>
            <person name="Minagawa J."/>
            <person name="Obokata J."/>
            <person name="Shigenobu S."/>
        </authorList>
    </citation>
    <scope>NUCLEOTIDE SEQUENCE [LARGE SCALE GENOMIC DNA]</scope>
</reference>
<dbReference type="PANTHER" id="PTHR47027">
    <property type="entry name" value="REVERSE TRANSCRIPTASE DOMAIN-CONTAINING PROTEIN"/>
    <property type="match status" value="1"/>
</dbReference>
<dbReference type="InterPro" id="IPR000477">
    <property type="entry name" value="RT_dom"/>
</dbReference>
<feature type="domain" description="Reverse transcriptase" evidence="1">
    <location>
        <begin position="13"/>
        <end position="102"/>
    </location>
</feature>
<keyword evidence="2" id="KW-0255">Endonuclease</keyword>
<sequence length="134" mass="15405">MENLYNKATSAVFCNNNIGDWFRTTLGVRQGCLLSPTLFNIFLEIIMTDALEEHRGTVSIGIRPITNLRFADYIDGLARNECELASLWEQLDKASSNFGMKLWFEARLRPRLHIARNRPLQIAKVAFSIFKRVL</sequence>
<dbReference type="GO" id="GO:0004519">
    <property type="term" value="F:endonuclease activity"/>
    <property type="evidence" value="ECO:0007669"/>
    <property type="project" value="UniProtKB-KW"/>
</dbReference>